<feature type="compositionally biased region" description="Basic and acidic residues" evidence="11">
    <location>
        <begin position="547"/>
        <end position="563"/>
    </location>
</feature>
<evidence type="ECO:0000313" key="14">
    <source>
        <dbReference type="EnsemblMetazoa" id="LLOJ007164-PA"/>
    </source>
</evidence>
<feature type="domain" description="C2H2-type" evidence="12">
    <location>
        <begin position="317"/>
        <end position="340"/>
    </location>
</feature>
<dbReference type="EMBL" id="GITU01001137">
    <property type="protein sequence ID" value="MBC1169840.1"/>
    <property type="molecule type" value="Transcribed_RNA"/>
</dbReference>
<keyword evidence="9" id="KW-0539">Nucleus</keyword>
<feature type="compositionally biased region" description="Acidic residues" evidence="11">
    <location>
        <begin position="37"/>
        <end position="54"/>
    </location>
</feature>
<reference evidence="14" key="3">
    <citation type="submission" date="2020-05" db="UniProtKB">
        <authorList>
            <consortium name="EnsemblMetazoa"/>
        </authorList>
    </citation>
    <scope>IDENTIFICATION</scope>
    <source>
        <strain evidence="14">Jacobina</strain>
    </source>
</reference>
<evidence type="ECO:0000259" key="12">
    <source>
        <dbReference type="PROSITE" id="PS50157"/>
    </source>
</evidence>
<keyword evidence="7" id="KW-0238">DNA-binding</keyword>
<feature type="compositionally biased region" description="Basic and acidic residues" evidence="11">
    <location>
        <begin position="24"/>
        <end position="36"/>
    </location>
</feature>
<evidence type="ECO:0000256" key="9">
    <source>
        <dbReference type="ARBA" id="ARBA00023242"/>
    </source>
</evidence>
<evidence type="ECO:0000256" key="10">
    <source>
        <dbReference type="PROSITE-ProRule" id="PRU00042"/>
    </source>
</evidence>
<dbReference type="EMBL" id="AJWK01023745">
    <property type="status" value="NOT_ANNOTATED_CDS"/>
    <property type="molecule type" value="Genomic_DNA"/>
</dbReference>
<evidence type="ECO:0000313" key="15">
    <source>
        <dbReference type="Proteomes" id="UP000092461"/>
    </source>
</evidence>
<dbReference type="FunFam" id="3.30.160.60:FF:001009">
    <property type="entry name" value="Zinc finger protein 26"/>
    <property type="match status" value="1"/>
</dbReference>
<accession>A0A1B0CQL5</accession>
<protein>
    <submittedName>
        <fullName evidence="13">Putative c2h2-type zn-finger protein</fullName>
    </submittedName>
</protein>
<feature type="compositionally biased region" description="Basic and acidic residues" evidence="11">
    <location>
        <begin position="55"/>
        <end position="70"/>
    </location>
</feature>
<proteinExistence type="predicted"/>
<feature type="compositionally biased region" description="Acidic residues" evidence="11">
    <location>
        <begin position="14"/>
        <end position="23"/>
    </location>
</feature>
<sequence length="647" mass="75315">MSINEEAVFKVECVDVDDSMDDEVQVKEEDRKVKMEDPDEEDAEAFEAQSDEDDWKPPGQREEKEIHSDSSGEEGGYKLRRKRKGRKRGPKKKTPPPVTEKKPLLPVMQCYMCSKSYTTAYMMQKHLDEHYSNRGGIDANHFPCKVRPCGKVFTTAKFLECHLKSHEIEKLYDCKTCDRSFSTSKILRIHRNMHAQEKRFNCEICCESFPYENSLIIHVEKHIEEMPFPKELLDLHMLPVIDVNAKPKPGIKQELLTGGVLYNCSQCPMKFTTFNDRRNHQNREHPKMMTCEQCGKVLRSPFGYRLHMVTHTKEKPFKCKHCGEAFSNPTLLVVHRRVAHGPGDDRAKRYRPHQCETCGKSYVFRYSLTEHINFKHGNVKLICDLCGHSYGTKARLKRHFKKVHLVEKIRGPGEEKVRMRKGKALKRPNCPECDFVAPRVKDLREHRIKTHYNMLHCADCNITMENLYMFKQHLEDHKDGISVLEHPGSGRKGRIFGCLRCDKYYTDRRFLREHINARHNSTIFKCDHCDMSFQTKRALIRHLSHNHGIEEKEPKPRKVEGLKMKKMKKTKIKNFQPPSEMSSQSSYQFQPEPPQSSPLALHIPHQSPHAAITIAGQSHVTPPPPPHELQQHFKVEPQLQYLHFGSI</sequence>
<evidence type="ECO:0000256" key="5">
    <source>
        <dbReference type="ARBA" id="ARBA00022833"/>
    </source>
</evidence>
<dbReference type="SMART" id="SM00355">
    <property type="entry name" value="ZnF_C2H2"/>
    <property type="match status" value="13"/>
</dbReference>
<dbReference type="Proteomes" id="UP000092461">
    <property type="component" value="Unassembled WGS sequence"/>
</dbReference>
<feature type="domain" description="C2H2-type" evidence="12">
    <location>
        <begin position="381"/>
        <end position="409"/>
    </location>
</feature>
<evidence type="ECO:0000256" key="11">
    <source>
        <dbReference type="SAM" id="MobiDB-lite"/>
    </source>
</evidence>
<dbReference type="InterPro" id="IPR036236">
    <property type="entry name" value="Znf_C2H2_sf"/>
</dbReference>
<evidence type="ECO:0000256" key="3">
    <source>
        <dbReference type="ARBA" id="ARBA00022737"/>
    </source>
</evidence>
<dbReference type="VEuPathDB" id="VectorBase:LLONM1_006152"/>
<feature type="domain" description="C2H2-type" evidence="12">
    <location>
        <begin position="289"/>
        <end position="316"/>
    </location>
</feature>
<dbReference type="PROSITE" id="PS50157">
    <property type="entry name" value="ZINC_FINGER_C2H2_2"/>
    <property type="match status" value="9"/>
</dbReference>
<name>A0A1B0CQL5_LUTLO</name>
<evidence type="ECO:0000256" key="2">
    <source>
        <dbReference type="ARBA" id="ARBA00022723"/>
    </source>
</evidence>
<keyword evidence="5" id="KW-0862">Zinc</keyword>
<reference evidence="15" key="1">
    <citation type="submission" date="2012-05" db="EMBL/GenBank/DDBJ databases">
        <title>Whole Genome Assembly of Lutzomyia longipalpis.</title>
        <authorList>
            <person name="Richards S."/>
            <person name="Qu C."/>
            <person name="Dillon R."/>
            <person name="Worley K."/>
            <person name="Scherer S."/>
            <person name="Batterton M."/>
            <person name="Taylor A."/>
            <person name="Hawes A."/>
            <person name="Hernandez B."/>
            <person name="Kovar C."/>
            <person name="Mandapat C."/>
            <person name="Pham C."/>
            <person name="Qu C."/>
            <person name="Jing C."/>
            <person name="Bess C."/>
            <person name="Bandaranaike D."/>
            <person name="Ngo D."/>
            <person name="Ongeri F."/>
            <person name="Arias F."/>
            <person name="Lara F."/>
            <person name="Weissenberger G."/>
            <person name="Kamau G."/>
            <person name="Han H."/>
            <person name="Shen H."/>
            <person name="Dinh H."/>
            <person name="Khalil I."/>
            <person name="Jones J."/>
            <person name="Shafer J."/>
            <person name="Jayaseelan J."/>
            <person name="Quiroz J."/>
            <person name="Blankenburg K."/>
            <person name="Nguyen L."/>
            <person name="Jackson L."/>
            <person name="Francisco L."/>
            <person name="Tang L.-Y."/>
            <person name="Pu L.-L."/>
            <person name="Perales L."/>
            <person name="Lorensuhewa L."/>
            <person name="Munidasa M."/>
            <person name="Coyle M."/>
            <person name="Taylor M."/>
            <person name="Puazo M."/>
            <person name="Firestine M."/>
            <person name="Scheel M."/>
            <person name="Javaid M."/>
            <person name="Wang M."/>
            <person name="Li M."/>
            <person name="Tabassum N."/>
            <person name="Saada N."/>
            <person name="Osuji N."/>
            <person name="Aqrawi P."/>
            <person name="Fu Q."/>
            <person name="Thornton R."/>
            <person name="Raj R."/>
            <person name="Goodspeed R."/>
            <person name="Mata R."/>
            <person name="Najjar R."/>
            <person name="Gubbala S."/>
            <person name="Lee S."/>
            <person name="Denson S."/>
            <person name="Patil S."/>
            <person name="Macmil S."/>
            <person name="Qi S."/>
            <person name="Matskevitch T."/>
            <person name="Palculict T."/>
            <person name="Mathew T."/>
            <person name="Vee V."/>
            <person name="Velamala V."/>
            <person name="Korchina V."/>
            <person name="Cai W."/>
            <person name="Liu W."/>
            <person name="Dai W."/>
            <person name="Zou X."/>
            <person name="Zhu Y."/>
            <person name="Zhang Y."/>
            <person name="Wu Y.-Q."/>
            <person name="Xin Y."/>
            <person name="Nazarath L."/>
            <person name="Kovar C."/>
            <person name="Han Y."/>
            <person name="Muzny D."/>
            <person name="Gibbs R."/>
        </authorList>
    </citation>
    <scope>NUCLEOTIDE SEQUENCE [LARGE SCALE GENOMIC DNA]</scope>
    <source>
        <strain evidence="15">Jacobina</strain>
    </source>
</reference>
<feature type="domain" description="C2H2-type" evidence="12">
    <location>
        <begin position="200"/>
        <end position="227"/>
    </location>
</feature>
<dbReference type="SUPFAM" id="SSF57667">
    <property type="entry name" value="beta-beta-alpha zinc fingers"/>
    <property type="match status" value="6"/>
</dbReference>
<dbReference type="OrthoDB" id="6105938at2759"/>
<dbReference type="Gene3D" id="3.30.160.60">
    <property type="entry name" value="Classic Zinc Finger"/>
    <property type="match status" value="7"/>
</dbReference>
<dbReference type="AlphaFoldDB" id="A0A1B0CQL5"/>
<keyword evidence="6" id="KW-0805">Transcription regulation</keyword>
<feature type="domain" description="C2H2-type" evidence="12">
    <location>
        <begin position="172"/>
        <end position="199"/>
    </location>
</feature>
<dbReference type="PANTHER" id="PTHR47772:SF13">
    <property type="entry name" value="GASTRULA ZINC FINGER PROTEIN XLCGF49.1-LIKE-RELATED"/>
    <property type="match status" value="1"/>
</dbReference>
<dbReference type="Pfam" id="PF00096">
    <property type="entry name" value="zf-C2H2"/>
    <property type="match status" value="4"/>
</dbReference>
<dbReference type="InterPro" id="IPR013087">
    <property type="entry name" value="Znf_C2H2_type"/>
</dbReference>
<feature type="domain" description="C2H2-type" evidence="12">
    <location>
        <begin position="142"/>
        <end position="171"/>
    </location>
</feature>
<evidence type="ECO:0000256" key="4">
    <source>
        <dbReference type="ARBA" id="ARBA00022771"/>
    </source>
</evidence>
<feature type="region of interest" description="Disordered" evidence="11">
    <location>
        <begin position="13"/>
        <end position="101"/>
    </location>
</feature>
<dbReference type="VEuPathDB" id="VectorBase:LLOJ007164"/>
<dbReference type="RefSeq" id="XP_055685902.1">
    <property type="nucleotide sequence ID" value="XM_055829927.1"/>
</dbReference>
<keyword evidence="2" id="KW-0479">Metal-binding</keyword>
<reference evidence="13" key="2">
    <citation type="journal article" date="2020" name="BMC">
        <title>Leishmania infection induces a limited differential gene expression in the sand fly midgut.</title>
        <authorList>
            <person name="Coutinho-Abreu I.V."/>
            <person name="Serafim T.D."/>
            <person name="Meneses C."/>
            <person name="Kamhawi S."/>
            <person name="Oliveira F."/>
            <person name="Valenzuela J.G."/>
        </authorList>
    </citation>
    <scope>NUCLEOTIDE SEQUENCE</scope>
    <source>
        <strain evidence="13">Jacobina</strain>
        <tissue evidence="13">Midgut</tissue>
    </source>
</reference>
<dbReference type="InterPro" id="IPR050636">
    <property type="entry name" value="C2H2-ZF_domain-containing"/>
</dbReference>
<feature type="domain" description="C2H2-type" evidence="12">
    <location>
        <begin position="108"/>
        <end position="135"/>
    </location>
</feature>
<dbReference type="GO" id="GO:0005634">
    <property type="term" value="C:nucleus"/>
    <property type="evidence" value="ECO:0007669"/>
    <property type="project" value="UniProtKB-SubCell"/>
</dbReference>
<feature type="region of interest" description="Disordered" evidence="11">
    <location>
        <begin position="544"/>
        <end position="602"/>
    </location>
</feature>
<organism evidence="14 15">
    <name type="scientific">Lutzomyia longipalpis</name>
    <name type="common">Sand fly</name>
    <dbReference type="NCBI Taxonomy" id="7200"/>
    <lineage>
        <taxon>Eukaryota</taxon>
        <taxon>Metazoa</taxon>
        <taxon>Ecdysozoa</taxon>
        <taxon>Arthropoda</taxon>
        <taxon>Hexapoda</taxon>
        <taxon>Insecta</taxon>
        <taxon>Pterygota</taxon>
        <taxon>Neoptera</taxon>
        <taxon>Endopterygota</taxon>
        <taxon>Diptera</taxon>
        <taxon>Nematocera</taxon>
        <taxon>Psychodoidea</taxon>
        <taxon>Psychodidae</taxon>
        <taxon>Lutzomyia</taxon>
        <taxon>Lutzomyia</taxon>
    </lineage>
</organism>
<feature type="domain" description="C2H2-type" evidence="12">
    <location>
        <begin position="353"/>
        <end position="381"/>
    </location>
</feature>
<feature type="compositionally biased region" description="Polar residues" evidence="11">
    <location>
        <begin position="576"/>
        <end position="589"/>
    </location>
</feature>
<keyword evidence="4 10" id="KW-0863">Zinc-finger</keyword>
<dbReference type="GO" id="GO:0008270">
    <property type="term" value="F:zinc ion binding"/>
    <property type="evidence" value="ECO:0007669"/>
    <property type="project" value="UniProtKB-KW"/>
</dbReference>
<dbReference type="EnsemblMetazoa" id="LLOJ007164-RA">
    <property type="protein sequence ID" value="LLOJ007164-PA"/>
    <property type="gene ID" value="LLOJ007164"/>
</dbReference>
<evidence type="ECO:0000313" key="13">
    <source>
        <dbReference type="EMBL" id="MBC1169840.1"/>
    </source>
</evidence>
<comment type="subcellular location">
    <subcellularLocation>
        <location evidence="1">Nucleus</location>
    </subcellularLocation>
</comment>
<keyword evidence="3" id="KW-0677">Repeat</keyword>
<dbReference type="PANTHER" id="PTHR47772">
    <property type="entry name" value="ZINC FINGER PROTEIN 200"/>
    <property type="match status" value="1"/>
</dbReference>
<evidence type="ECO:0000256" key="7">
    <source>
        <dbReference type="ARBA" id="ARBA00023125"/>
    </source>
</evidence>
<evidence type="ECO:0000256" key="8">
    <source>
        <dbReference type="ARBA" id="ARBA00023163"/>
    </source>
</evidence>
<evidence type="ECO:0000256" key="1">
    <source>
        <dbReference type="ARBA" id="ARBA00004123"/>
    </source>
</evidence>
<feature type="domain" description="C2H2-type" evidence="12">
    <location>
        <begin position="524"/>
        <end position="552"/>
    </location>
</feature>
<feature type="compositionally biased region" description="Basic residues" evidence="11">
    <location>
        <begin position="78"/>
        <end position="94"/>
    </location>
</feature>
<dbReference type="GeneID" id="129791662"/>
<dbReference type="PROSITE" id="PS00028">
    <property type="entry name" value="ZINC_FINGER_C2H2_1"/>
    <property type="match status" value="9"/>
</dbReference>
<keyword evidence="15" id="KW-1185">Reference proteome</keyword>
<dbReference type="KEGG" id="lll:129791662"/>
<evidence type="ECO:0000256" key="6">
    <source>
        <dbReference type="ARBA" id="ARBA00023015"/>
    </source>
</evidence>
<dbReference type="GO" id="GO:0003677">
    <property type="term" value="F:DNA binding"/>
    <property type="evidence" value="ECO:0007669"/>
    <property type="project" value="UniProtKB-KW"/>
</dbReference>
<keyword evidence="8" id="KW-0804">Transcription</keyword>